<dbReference type="EMBL" id="HBIX01017497">
    <property type="protein sequence ID" value="CAE0719866.1"/>
    <property type="molecule type" value="Transcribed_RNA"/>
</dbReference>
<name>A0A7S4ALF3_9STRA</name>
<feature type="compositionally biased region" description="Basic and acidic residues" evidence="1">
    <location>
        <begin position="220"/>
        <end position="235"/>
    </location>
</feature>
<feature type="compositionally biased region" description="Basic and acidic residues" evidence="1">
    <location>
        <begin position="88"/>
        <end position="114"/>
    </location>
</feature>
<feature type="compositionally biased region" description="Basic residues" evidence="1">
    <location>
        <begin position="115"/>
        <end position="135"/>
    </location>
</feature>
<dbReference type="AlphaFoldDB" id="A0A7S4ALF3"/>
<organism evidence="2">
    <name type="scientific">Pseudo-nitzschia australis</name>
    <dbReference type="NCBI Taxonomy" id="44445"/>
    <lineage>
        <taxon>Eukaryota</taxon>
        <taxon>Sar</taxon>
        <taxon>Stramenopiles</taxon>
        <taxon>Ochrophyta</taxon>
        <taxon>Bacillariophyta</taxon>
        <taxon>Bacillariophyceae</taxon>
        <taxon>Bacillariophycidae</taxon>
        <taxon>Bacillariales</taxon>
        <taxon>Bacillariaceae</taxon>
        <taxon>Pseudo-nitzschia</taxon>
    </lineage>
</organism>
<gene>
    <name evidence="2" type="ORF">PAUS00366_LOCUS12620</name>
</gene>
<reference evidence="2" key="1">
    <citation type="submission" date="2021-01" db="EMBL/GenBank/DDBJ databases">
        <authorList>
            <person name="Corre E."/>
            <person name="Pelletier E."/>
            <person name="Niang G."/>
            <person name="Scheremetjew M."/>
            <person name="Finn R."/>
            <person name="Kale V."/>
            <person name="Holt S."/>
            <person name="Cochrane G."/>
            <person name="Meng A."/>
            <person name="Brown T."/>
            <person name="Cohen L."/>
        </authorList>
    </citation>
    <scope>NUCLEOTIDE SEQUENCE</scope>
    <source>
        <strain evidence="2">10249 10 AB</strain>
    </source>
</reference>
<evidence type="ECO:0000313" key="2">
    <source>
        <dbReference type="EMBL" id="CAE0719866.1"/>
    </source>
</evidence>
<feature type="region of interest" description="Disordered" evidence="1">
    <location>
        <begin position="1"/>
        <end position="68"/>
    </location>
</feature>
<sequence length="286" mass="31816">MGRFTSVQIVSDSHTNNRTLTYEQAKGGSKQEDGKSSDNGSGSSKGNKLVTEKVVNPYGSTSGAGSGEFHVYRHARARELARWNALDEESKREEEERKFRATLAEDQKATETKASKNRKKRQREKEAKRRKKHMKAAGIDMNTNTNVNMNSNTTGSIDRRDTTRRGNDNYNDEEEFSYIPVAQKKQEAAIAERSSSSSLSPSEAPNNDPTIPNDGSFLEMMKRKLQEQEQLKDANDSNSSNSNQNSRDKTDEPGKPLGEAKVAIDDGEESEEEGPALPRTMSSMTK</sequence>
<dbReference type="InterPro" id="IPR009548">
    <property type="entry name" value="Prkrip1"/>
</dbReference>
<evidence type="ECO:0000256" key="1">
    <source>
        <dbReference type="SAM" id="MobiDB-lite"/>
    </source>
</evidence>
<accession>A0A7S4ALF3</accession>
<proteinExistence type="predicted"/>
<dbReference type="PANTHER" id="PTHR13507">
    <property type="entry name" value="PRKR-INTERACTING PROTEIN 1"/>
    <property type="match status" value="1"/>
</dbReference>
<dbReference type="Pfam" id="PF06658">
    <property type="entry name" value="DUF1168"/>
    <property type="match status" value="1"/>
</dbReference>
<dbReference type="PANTHER" id="PTHR13507:SF0">
    <property type="entry name" value="PRKR-INTERACTING PROTEIN 1"/>
    <property type="match status" value="1"/>
</dbReference>
<dbReference type="GO" id="GO:0003725">
    <property type="term" value="F:double-stranded RNA binding"/>
    <property type="evidence" value="ECO:0007669"/>
    <property type="project" value="InterPro"/>
</dbReference>
<dbReference type="GO" id="GO:0019901">
    <property type="term" value="F:protein kinase binding"/>
    <property type="evidence" value="ECO:0007669"/>
    <property type="project" value="TreeGrafter"/>
</dbReference>
<feature type="compositionally biased region" description="Low complexity" evidence="1">
    <location>
        <begin position="236"/>
        <end position="245"/>
    </location>
</feature>
<protein>
    <submittedName>
        <fullName evidence="2">Uncharacterized protein</fullName>
    </submittedName>
</protein>
<dbReference type="GO" id="GO:0004860">
    <property type="term" value="F:protein kinase inhibitor activity"/>
    <property type="evidence" value="ECO:0007669"/>
    <property type="project" value="TreeGrafter"/>
</dbReference>
<feature type="compositionally biased region" description="Low complexity" evidence="1">
    <location>
        <begin position="37"/>
        <end position="48"/>
    </location>
</feature>
<dbReference type="GO" id="GO:0005730">
    <property type="term" value="C:nucleolus"/>
    <property type="evidence" value="ECO:0007669"/>
    <property type="project" value="TreeGrafter"/>
</dbReference>
<feature type="region of interest" description="Disordered" evidence="1">
    <location>
        <begin position="83"/>
        <end position="286"/>
    </location>
</feature>
<feature type="compositionally biased region" description="Acidic residues" evidence="1">
    <location>
        <begin position="265"/>
        <end position="274"/>
    </location>
</feature>
<feature type="compositionally biased region" description="Basic and acidic residues" evidence="1">
    <location>
        <begin position="157"/>
        <end position="167"/>
    </location>
</feature>
<feature type="compositionally biased region" description="Low complexity" evidence="1">
    <location>
        <begin position="142"/>
        <end position="154"/>
    </location>
</feature>
<feature type="compositionally biased region" description="Polar residues" evidence="1">
    <location>
        <begin position="1"/>
        <end position="22"/>
    </location>
</feature>